<organism evidence="2 3">
    <name type="scientific">Paenibacillus thermoaerophilus</name>
    <dbReference type="NCBI Taxonomy" id="1215385"/>
    <lineage>
        <taxon>Bacteria</taxon>
        <taxon>Bacillati</taxon>
        <taxon>Bacillota</taxon>
        <taxon>Bacilli</taxon>
        <taxon>Bacillales</taxon>
        <taxon>Paenibacillaceae</taxon>
        <taxon>Paenibacillus</taxon>
    </lineage>
</organism>
<evidence type="ECO:0000256" key="1">
    <source>
        <dbReference type="SAM" id="Phobius"/>
    </source>
</evidence>
<keyword evidence="1" id="KW-0472">Membrane</keyword>
<feature type="transmembrane region" description="Helical" evidence="1">
    <location>
        <begin position="64"/>
        <end position="85"/>
    </location>
</feature>
<reference evidence="3" key="1">
    <citation type="journal article" date="2019" name="Int. J. Syst. Evol. Microbiol.">
        <title>The Global Catalogue of Microorganisms (GCM) 10K type strain sequencing project: providing services to taxonomists for standard genome sequencing and annotation.</title>
        <authorList>
            <consortium name="The Broad Institute Genomics Platform"/>
            <consortium name="The Broad Institute Genome Sequencing Center for Infectious Disease"/>
            <person name="Wu L."/>
            <person name="Ma J."/>
        </authorList>
    </citation>
    <scope>NUCLEOTIDE SEQUENCE [LARGE SCALE GENOMIC DNA]</scope>
    <source>
        <strain evidence="3">JCM 18657</strain>
    </source>
</reference>
<dbReference type="Proteomes" id="UP001596528">
    <property type="component" value="Unassembled WGS sequence"/>
</dbReference>
<accession>A0ABW2V520</accession>
<sequence>MNAAPMTKSPAPNEPWHRSVSARWIVAYLSVVFAASLAGLVILLRDYGESGSSALDSTRLDINLMYFAAGCMGGTLYCLRLFIHFAVRSQLDTNRYWIWYVMRPVLSGGLGVMGILLFRSEILIITVKASLLPQVGLAFLIGYGFGKIIRKLEDTIVSLFGADRDRDAPG</sequence>
<keyword evidence="3" id="KW-1185">Reference proteome</keyword>
<gene>
    <name evidence="2" type="ORF">ACFQWB_10675</name>
</gene>
<feature type="transmembrane region" description="Helical" evidence="1">
    <location>
        <begin position="97"/>
        <end position="116"/>
    </location>
</feature>
<keyword evidence="1" id="KW-0812">Transmembrane</keyword>
<evidence type="ECO:0000313" key="3">
    <source>
        <dbReference type="Proteomes" id="UP001596528"/>
    </source>
</evidence>
<keyword evidence="1" id="KW-1133">Transmembrane helix</keyword>
<name>A0ABW2V520_9BACL</name>
<dbReference type="RefSeq" id="WP_170209393.1">
    <property type="nucleotide sequence ID" value="NZ_JBHTGQ010000023.1"/>
</dbReference>
<feature type="transmembrane region" description="Helical" evidence="1">
    <location>
        <begin position="122"/>
        <end position="145"/>
    </location>
</feature>
<evidence type="ECO:0000313" key="2">
    <source>
        <dbReference type="EMBL" id="MFC7750386.1"/>
    </source>
</evidence>
<comment type="caution">
    <text evidence="2">The sequence shown here is derived from an EMBL/GenBank/DDBJ whole genome shotgun (WGS) entry which is preliminary data.</text>
</comment>
<protein>
    <submittedName>
        <fullName evidence="2">Uncharacterized protein</fullName>
    </submittedName>
</protein>
<dbReference type="EMBL" id="JBHTGQ010000023">
    <property type="protein sequence ID" value="MFC7750386.1"/>
    <property type="molecule type" value="Genomic_DNA"/>
</dbReference>
<proteinExistence type="predicted"/>
<feature type="transmembrane region" description="Helical" evidence="1">
    <location>
        <begin position="25"/>
        <end position="44"/>
    </location>
</feature>